<dbReference type="GO" id="GO:0008924">
    <property type="term" value="F:L-malate dehydrogenase (quinone) activity"/>
    <property type="evidence" value="ECO:0007669"/>
    <property type="project" value="UniProtKB-UniRule"/>
</dbReference>
<reference evidence="11" key="1">
    <citation type="submission" date="2016-10" db="EMBL/GenBank/DDBJ databases">
        <authorList>
            <person name="Varghese N."/>
            <person name="Submissions S."/>
        </authorList>
    </citation>
    <scope>NUCLEOTIDE SEQUENCE [LARGE SCALE GENOMIC DNA]</scope>
    <source>
        <strain evidence="11">CCTCC 2012022</strain>
    </source>
</reference>
<dbReference type="EC" id="1.1.5.4" evidence="9"/>
<evidence type="ECO:0000256" key="5">
    <source>
        <dbReference type="ARBA" id="ARBA00022532"/>
    </source>
</evidence>
<dbReference type="NCBIfam" id="NF009875">
    <property type="entry name" value="PRK13339.1"/>
    <property type="match status" value="1"/>
</dbReference>
<evidence type="ECO:0000256" key="2">
    <source>
        <dbReference type="ARBA" id="ARBA00001974"/>
    </source>
</evidence>
<evidence type="ECO:0000256" key="8">
    <source>
        <dbReference type="ARBA" id="ARBA00023002"/>
    </source>
</evidence>
<dbReference type="Gene3D" id="3.50.50.60">
    <property type="entry name" value="FAD/NAD(P)-binding domain"/>
    <property type="match status" value="1"/>
</dbReference>
<dbReference type="HAMAP" id="MF_00212">
    <property type="entry name" value="MQO"/>
    <property type="match status" value="1"/>
</dbReference>
<evidence type="ECO:0000256" key="9">
    <source>
        <dbReference type="HAMAP-Rule" id="MF_00212"/>
    </source>
</evidence>
<dbReference type="NCBIfam" id="NF003610">
    <property type="entry name" value="PRK05257.3-1"/>
    <property type="match status" value="1"/>
</dbReference>
<dbReference type="InterPro" id="IPR036188">
    <property type="entry name" value="FAD/NAD-bd_sf"/>
</dbReference>
<dbReference type="NCBIfam" id="NF003613">
    <property type="entry name" value="PRK05257.3-4"/>
    <property type="match status" value="1"/>
</dbReference>
<dbReference type="NCBIfam" id="NF003606">
    <property type="entry name" value="PRK05257.2-1"/>
    <property type="match status" value="1"/>
</dbReference>
<evidence type="ECO:0000313" key="11">
    <source>
        <dbReference type="Proteomes" id="UP000243063"/>
    </source>
</evidence>
<dbReference type="Pfam" id="PF06039">
    <property type="entry name" value="Mqo"/>
    <property type="match status" value="1"/>
</dbReference>
<evidence type="ECO:0000256" key="3">
    <source>
        <dbReference type="ARBA" id="ARBA00005012"/>
    </source>
</evidence>
<evidence type="ECO:0000256" key="6">
    <source>
        <dbReference type="ARBA" id="ARBA00022630"/>
    </source>
</evidence>
<dbReference type="InterPro" id="IPR006231">
    <property type="entry name" value="MQO"/>
</dbReference>
<name>A0A1H2E1S1_9GAMM</name>
<proteinExistence type="inferred from homology"/>
<dbReference type="PANTHER" id="PTHR43104:SF2">
    <property type="entry name" value="L-2-HYDROXYGLUTARATE DEHYDROGENASE, MITOCHONDRIAL"/>
    <property type="match status" value="1"/>
</dbReference>
<dbReference type="SUPFAM" id="SSF51905">
    <property type="entry name" value="FAD/NAD(P)-binding domain"/>
    <property type="match status" value="1"/>
</dbReference>
<keyword evidence="6 9" id="KW-0285">Flavoprotein</keyword>
<sequence>MQTGSEQPDLVFVGAGVMSATLAVLLKELDPSLKIEVLEQLDSGAAESSFPWNNAGTGHAAWCELNYTPQAADGSVNIAKAVQINAMFEVSRQFWAYLVEQGYFQSPRDFINPVPHMSFVRGEKGVSFLRKRFELMKAHHCFADDMEYTEDRNLIGDWAPLLMQGRTGDEPMAATRSLGGTDVNFGALTQKLLAHLEESGNATVRYGQKVTDVNREADGRWRLSVEDKNGGGRRELTARFVFLGAGGAALTLLQKSGIEEGKGYGGFPVSGQWLRCDNPELVKQHQAKVYSQAEIGAPPMSVPHLDTRVVDGKKSLLFGPYAGFTTKFLKRGSFLDLPLSIRPNNIGPMLAVARDNMDLTKYLIKEVMQSEDQRLEALRKFFPEAKKEDWRLEIAGQRVQIIKKDAKKGGVLQFGTEIVAAGDGSIAALLGASPGASVSVSVMLEVIERCFPERYKSAEWQERLGKIFEGDEKALAENGELLHRVRARTSAALGLTQP</sequence>
<dbReference type="GO" id="GO:0006099">
    <property type="term" value="P:tricarboxylic acid cycle"/>
    <property type="evidence" value="ECO:0007669"/>
    <property type="project" value="UniProtKB-UniRule"/>
</dbReference>
<dbReference type="NCBIfam" id="TIGR01320">
    <property type="entry name" value="mal_quin_oxido"/>
    <property type="match status" value="1"/>
</dbReference>
<comment type="similarity">
    <text evidence="4 9">Belongs to the MQO family.</text>
</comment>
<keyword evidence="7 9" id="KW-0274">FAD</keyword>
<evidence type="ECO:0000313" key="10">
    <source>
        <dbReference type="EMBL" id="SDT89005.1"/>
    </source>
</evidence>
<dbReference type="NCBIfam" id="NF003609">
    <property type="entry name" value="PRK05257.2-5"/>
    <property type="match status" value="1"/>
</dbReference>
<dbReference type="AlphaFoldDB" id="A0A1H2E1S1"/>
<accession>A0A1H2E1S1</accession>
<dbReference type="PANTHER" id="PTHR43104">
    <property type="entry name" value="L-2-HYDROXYGLUTARATE DEHYDROGENASE, MITOCHONDRIAL"/>
    <property type="match status" value="1"/>
</dbReference>
<dbReference type="NCBIfam" id="NF003605">
    <property type="entry name" value="PRK05257.1-4"/>
    <property type="match status" value="1"/>
</dbReference>
<dbReference type="STRING" id="1245526.SAMN05216580_0217"/>
<comment type="cofactor">
    <cofactor evidence="2 9">
        <name>FAD</name>
        <dbReference type="ChEBI" id="CHEBI:57692"/>
    </cofactor>
</comment>
<evidence type="ECO:0000256" key="4">
    <source>
        <dbReference type="ARBA" id="ARBA00006389"/>
    </source>
</evidence>
<dbReference type="EMBL" id="LT629780">
    <property type="protein sequence ID" value="SDT89005.1"/>
    <property type="molecule type" value="Genomic_DNA"/>
</dbReference>
<keyword evidence="5 9" id="KW-0816">Tricarboxylic acid cycle</keyword>
<keyword evidence="8 9" id="KW-0560">Oxidoreductase</keyword>
<comment type="catalytic activity">
    <reaction evidence="1 9">
        <text>(S)-malate + a quinone = a quinol + oxaloacetate</text>
        <dbReference type="Rhea" id="RHEA:46012"/>
        <dbReference type="ChEBI" id="CHEBI:15589"/>
        <dbReference type="ChEBI" id="CHEBI:16452"/>
        <dbReference type="ChEBI" id="CHEBI:24646"/>
        <dbReference type="ChEBI" id="CHEBI:132124"/>
        <dbReference type="EC" id="1.1.5.4"/>
    </reaction>
</comment>
<dbReference type="NCBIfam" id="NF003608">
    <property type="entry name" value="PRK05257.2-4"/>
    <property type="match status" value="1"/>
</dbReference>
<evidence type="ECO:0000256" key="7">
    <source>
        <dbReference type="ARBA" id="ARBA00022827"/>
    </source>
</evidence>
<dbReference type="NCBIfam" id="NF003603">
    <property type="entry name" value="PRK05257.1-1"/>
    <property type="match status" value="1"/>
</dbReference>
<evidence type="ECO:0000256" key="1">
    <source>
        <dbReference type="ARBA" id="ARBA00001139"/>
    </source>
</evidence>
<keyword evidence="11" id="KW-1185">Reference proteome</keyword>
<dbReference type="GO" id="GO:0047545">
    <property type="term" value="F:(S)-2-hydroxyglutarate dehydrogenase activity"/>
    <property type="evidence" value="ECO:0007669"/>
    <property type="project" value="TreeGrafter"/>
</dbReference>
<comment type="pathway">
    <text evidence="3 9">Carbohydrate metabolism; tricarboxylic acid cycle; oxaloacetate from (S)-malate (quinone route): step 1/1.</text>
</comment>
<protein>
    <recommendedName>
        <fullName evidence="9">Probable malate:quinone oxidoreductase</fullName>
        <ecNumber evidence="9">1.1.5.4</ecNumber>
    </recommendedName>
    <alternativeName>
        <fullName evidence="9">MQO</fullName>
    </alternativeName>
    <alternativeName>
        <fullName evidence="9">Malate dehydrogenase [quinone]</fullName>
    </alternativeName>
</protein>
<dbReference type="UniPathway" id="UPA00223">
    <property type="reaction ID" value="UER01008"/>
</dbReference>
<dbReference type="NCBIfam" id="NF003611">
    <property type="entry name" value="PRK05257.3-2"/>
    <property type="match status" value="1"/>
</dbReference>
<gene>
    <name evidence="9" type="primary">mqo</name>
    <name evidence="10" type="ORF">SAMN05216580_0217</name>
</gene>
<dbReference type="Proteomes" id="UP000243063">
    <property type="component" value="Chromosome I"/>
</dbReference>
<organism evidence="10 11">
    <name type="scientific">Geopseudomonas guangdongensis</name>
    <dbReference type="NCBI Taxonomy" id="1245526"/>
    <lineage>
        <taxon>Bacteria</taxon>
        <taxon>Pseudomonadati</taxon>
        <taxon>Pseudomonadota</taxon>
        <taxon>Gammaproteobacteria</taxon>
        <taxon>Pseudomonadales</taxon>
        <taxon>Pseudomonadaceae</taxon>
        <taxon>Geopseudomonas</taxon>
    </lineage>
</organism>